<dbReference type="KEGG" id="thg:TCELL_0379"/>
<comment type="similarity">
    <text evidence="1 5">Belongs to the eukaryotic ribosomal protein eL31 family.</text>
</comment>
<dbReference type="InParanoid" id="I3TDG6"/>
<dbReference type="GO" id="GO:1990904">
    <property type="term" value="C:ribonucleoprotein complex"/>
    <property type="evidence" value="ECO:0007669"/>
    <property type="project" value="UniProtKB-KW"/>
</dbReference>
<dbReference type="GO" id="GO:0005840">
    <property type="term" value="C:ribosome"/>
    <property type="evidence" value="ECO:0007669"/>
    <property type="project" value="UniProtKB-KW"/>
</dbReference>
<organism evidence="6 7">
    <name type="scientific">Thermogladius calderae (strain DSM 22663 / VKM B-2946 / 1633)</name>
    <dbReference type="NCBI Taxonomy" id="1184251"/>
    <lineage>
        <taxon>Archaea</taxon>
        <taxon>Thermoproteota</taxon>
        <taxon>Thermoprotei</taxon>
        <taxon>Desulfurococcales</taxon>
        <taxon>Desulfurococcaceae</taxon>
        <taxon>Thermogladius</taxon>
    </lineage>
</organism>
<evidence type="ECO:0000256" key="5">
    <source>
        <dbReference type="HAMAP-Rule" id="MF_00410"/>
    </source>
</evidence>
<dbReference type="InterPro" id="IPR000054">
    <property type="entry name" value="Ribosomal_eL31"/>
</dbReference>
<dbReference type="NCBIfam" id="NF002258">
    <property type="entry name" value="PRK01192.1-1"/>
    <property type="match status" value="1"/>
</dbReference>
<dbReference type="HOGENOM" id="CLU_112570_3_1_2"/>
<dbReference type="Proteomes" id="UP000005270">
    <property type="component" value="Chromosome"/>
</dbReference>
<dbReference type="Pfam" id="PF01198">
    <property type="entry name" value="Ribosomal_L31e"/>
    <property type="match status" value="1"/>
</dbReference>
<dbReference type="HAMAP" id="MF_00410">
    <property type="entry name" value="Ribosomal_eL31"/>
    <property type="match status" value="1"/>
</dbReference>
<evidence type="ECO:0000256" key="1">
    <source>
        <dbReference type="ARBA" id="ARBA00010808"/>
    </source>
</evidence>
<dbReference type="GeneID" id="13012668"/>
<dbReference type="Gene3D" id="3.10.440.10">
    <property type="match status" value="1"/>
</dbReference>
<protein>
    <recommendedName>
        <fullName evidence="4 5">Large ribosomal subunit protein eL31</fullName>
    </recommendedName>
</protein>
<dbReference type="STRING" id="1184251.TCELL_0379"/>
<keyword evidence="3 5" id="KW-0687">Ribonucleoprotein</keyword>
<dbReference type="OrthoDB" id="10127at2157"/>
<evidence type="ECO:0000313" key="6">
    <source>
        <dbReference type="EMBL" id="AFK50804.1"/>
    </source>
</evidence>
<dbReference type="SMART" id="SM01380">
    <property type="entry name" value="Ribosomal_L31e"/>
    <property type="match status" value="1"/>
</dbReference>
<evidence type="ECO:0000313" key="7">
    <source>
        <dbReference type="Proteomes" id="UP000005270"/>
    </source>
</evidence>
<gene>
    <name evidence="5" type="primary">rpl31e</name>
    <name evidence="6" type="ordered locus">TCELL_0379</name>
</gene>
<reference evidence="6 7" key="1">
    <citation type="journal article" date="2012" name="J. Bacteriol.">
        <title>Complete genome sequence of the hyperthermophilic cellulolytic Crenarchaeon 'Thermogladius cellulolyticus' 1633.</title>
        <authorList>
            <person name="Mardanov A.V."/>
            <person name="Kochetkova T.V."/>
            <person name="Beletsky A.V."/>
            <person name="Bonch-Osmolovskaya E.A."/>
            <person name="Ravin N.V."/>
            <person name="Skryabin K.G."/>
        </authorList>
    </citation>
    <scope>NUCLEOTIDE SEQUENCE [LARGE SCALE GENOMIC DNA]</scope>
    <source>
        <strain evidence="7">DSM 22663 / VKM B-2946 / 1633</strain>
    </source>
</reference>
<dbReference type="EMBL" id="CP003531">
    <property type="protein sequence ID" value="AFK50804.1"/>
    <property type="molecule type" value="Genomic_DNA"/>
</dbReference>
<evidence type="ECO:0000256" key="3">
    <source>
        <dbReference type="ARBA" id="ARBA00023274"/>
    </source>
</evidence>
<dbReference type="GO" id="GO:0003735">
    <property type="term" value="F:structural constituent of ribosome"/>
    <property type="evidence" value="ECO:0007669"/>
    <property type="project" value="InterPro"/>
</dbReference>
<evidence type="ECO:0000256" key="4">
    <source>
        <dbReference type="ARBA" id="ARBA00035230"/>
    </source>
</evidence>
<dbReference type="InterPro" id="IPR023621">
    <property type="entry name" value="Ribosomal_eL31_dom_sf"/>
</dbReference>
<accession>I3TDG6</accession>
<dbReference type="InterPro" id="IPR020052">
    <property type="entry name" value="Ribosomal_eL31_CS"/>
</dbReference>
<dbReference type="PROSITE" id="PS01144">
    <property type="entry name" value="RIBOSOMAL_L31E"/>
    <property type="match status" value="1"/>
</dbReference>
<keyword evidence="2 5" id="KW-0689">Ribosomal protein</keyword>
<dbReference type="GO" id="GO:0006412">
    <property type="term" value="P:translation"/>
    <property type="evidence" value="ECO:0007669"/>
    <property type="project" value="UniProtKB-UniRule"/>
</dbReference>
<proteinExistence type="inferred from homology"/>
<dbReference type="eggNOG" id="arCOG04473">
    <property type="taxonomic scope" value="Archaea"/>
</dbReference>
<dbReference type="AlphaFoldDB" id="I3TDG6"/>
<evidence type="ECO:0000256" key="2">
    <source>
        <dbReference type="ARBA" id="ARBA00022980"/>
    </source>
</evidence>
<dbReference type="RefSeq" id="WP_014737054.1">
    <property type="nucleotide sequence ID" value="NC_017954.1"/>
</dbReference>
<sequence length="97" mass="11466">MSEAQVKRSVHIIPLSRVYFGRRMNRADRAVRLVKKYVARHYKQAEKIVIDPLVNKLIWSRGREKPPRRVVVEIRYNPEEKTAKVLLARSTRKTKNA</sequence>
<keyword evidence="7" id="KW-1185">Reference proteome</keyword>
<name>I3TDG6_THEC1</name>
<dbReference type="CDD" id="cd00463">
    <property type="entry name" value="Ribosomal_L31e"/>
    <property type="match status" value="1"/>
</dbReference>
<dbReference type="SUPFAM" id="SSF54575">
    <property type="entry name" value="Ribosomal protein L31e"/>
    <property type="match status" value="1"/>
</dbReference>
<dbReference type="FunCoup" id="I3TDG6">
    <property type="interactions" value="63"/>
</dbReference>